<dbReference type="InterPro" id="IPR010064">
    <property type="entry name" value="HK97-gp10_tail"/>
</dbReference>
<comment type="caution">
    <text evidence="1">The sequence shown here is derived from an EMBL/GenBank/DDBJ whole genome shotgun (WGS) entry which is preliminary data.</text>
</comment>
<proteinExistence type="predicted"/>
<dbReference type="RefSeq" id="WP_170078027.1">
    <property type="nucleotide sequence ID" value="NZ_JABAFA010000063.1"/>
</dbReference>
<name>A0A848B8P8_9FIRM</name>
<dbReference type="AlphaFoldDB" id="A0A848B8P8"/>
<dbReference type="Proteomes" id="UP000543804">
    <property type="component" value="Unassembled WGS sequence"/>
</dbReference>
<evidence type="ECO:0000313" key="2">
    <source>
        <dbReference type="Proteomes" id="UP000543804"/>
    </source>
</evidence>
<protein>
    <submittedName>
        <fullName evidence="1">HK97 gp10 family phage protein</fullName>
    </submittedName>
</protein>
<reference evidence="1 2" key="1">
    <citation type="submission" date="2020-04" db="EMBL/GenBank/DDBJ databases">
        <authorList>
            <person name="Hitch T.C.A."/>
            <person name="Wylensek D."/>
            <person name="Clavel T."/>
        </authorList>
    </citation>
    <scope>NUCLEOTIDE SEQUENCE [LARGE SCALE GENOMIC DNA]</scope>
    <source>
        <strain evidence="1 2">PG-130-P53-12</strain>
    </source>
</reference>
<organism evidence="1 2">
    <name type="scientific">Selenomonas bovis</name>
    <dbReference type="NCBI Taxonomy" id="416586"/>
    <lineage>
        <taxon>Bacteria</taxon>
        <taxon>Bacillati</taxon>
        <taxon>Bacillota</taxon>
        <taxon>Negativicutes</taxon>
        <taxon>Selenomonadales</taxon>
        <taxon>Selenomonadaceae</taxon>
        <taxon>Selenomonas</taxon>
    </lineage>
</organism>
<dbReference type="EMBL" id="JABAFA010000063">
    <property type="protein sequence ID" value="NMD99826.1"/>
    <property type="molecule type" value="Genomic_DNA"/>
</dbReference>
<gene>
    <name evidence="1" type="ORF">HF878_10245</name>
</gene>
<evidence type="ECO:0000313" key="1">
    <source>
        <dbReference type="EMBL" id="NMD99826.1"/>
    </source>
</evidence>
<dbReference type="Pfam" id="PF04883">
    <property type="entry name" value="HK97-gp10_like"/>
    <property type="match status" value="1"/>
</dbReference>
<sequence length="126" mass="14483">MMGIEFQGFDELEKKLAEAEKKLPGARDKFLMQEGELLRGKAAELSPVDTGRLRMGWKRSDVHGGRVEVYDNVSYAAHQEYGHRVKVHGKYTGKFVPGRHMLRDALNEKKERFQEDARDILEGMFS</sequence>
<keyword evidence="2" id="KW-1185">Reference proteome</keyword>
<accession>A0A848B8P8</accession>